<dbReference type="Proteomes" id="UP000694382">
    <property type="component" value="Chromosome 2"/>
</dbReference>
<name>A0A8U8CH59_GEOPR</name>
<reference evidence="2" key="2">
    <citation type="submission" date="2025-08" db="UniProtKB">
        <authorList>
            <consortium name="Ensembl"/>
        </authorList>
    </citation>
    <scope>IDENTIFICATION</scope>
</reference>
<evidence type="ECO:0000256" key="1">
    <source>
        <dbReference type="SAM" id="MobiDB-lite"/>
    </source>
</evidence>
<dbReference type="Ensembl" id="ENSCPVT00000026021.1">
    <property type="protein sequence ID" value="ENSCPVP00000025527.1"/>
    <property type="gene ID" value="ENSCPVG00000017121.1"/>
</dbReference>
<reference evidence="2" key="1">
    <citation type="submission" date="2020-02" db="EMBL/GenBank/DDBJ databases">
        <authorList>
            <person name="Enbody D E."/>
            <person name="Pettersson E M."/>
        </authorList>
    </citation>
    <scope>NUCLEOTIDE SEQUENCE [LARGE SCALE GENOMIC DNA]</scope>
</reference>
<dbReference type="AlphaFoldDB" id="A0A8U8CH59"/>
<evidence type="ECO:0000313" key="2">
    <source>
        <dbReference type="Ensembl" id="ENSCPVP00000025527.1"/>
    </source>
</evidence>
<feature type="region of interest" description="Disordered" evidence="1">
    <location>
        <begin position="29"/>
        <end position="50"/>
    </location>
</feature>
<reference evidence="2" key="3">
    <citation type="submission" date="2025-09" db="UniProtKB">
        <authorList>
            <consortium name="Ensembl"/>
        </authorList>
    </citation>
    <scope>IDENTIFICATION</scope>
</reference>
<evidence type="ECO:0000313" key="3">
    <source>
        <dbReference type="Proteomes" id="UP000694382"/>
    </source>
</evidence>
<keyword evidence="3" id="KW-1185">Reference proteome</keyword>
<protein>
    <submittedName>
        <fullName evidence="2">Uncharacterized protein</fullName>
    </submittedName>
</protein>
<sequence length="118" mass="13361">ELAADYPVLSPLKQRVLGIQLGFSPWTPQRGRRVPSIPDRAGEQAEGQAETVSQETPIAELLISIAGWWEWKVLTNPGEKKDLYCKWVISLVLTTTRELIPLQWLTSAVPEDTWMISY</sequence>
<organism evidence="2 3">
    <name type="scientific">Geospiza parvula</name>
    <name type="common">Small tree-finch</name>
    <name type="synonym">Camarhynchus parvulus</name>
    <dbReference type="NCBI Taxonomy" id="87175"/>
    <lineage>
        <taxon>Eukaryota</taxon>
        <taxon>Metazoa</taxon>
        <taxon>Chordata</taxon>
        <taxon>Craniata</taxon>
        <taxon>Vertebrata</taxon>
        <taxon>Euteleostomi</taxon>
        <taxon>Archelosauria</taxon>
        <taxon>Archosauria</taxon>
        <taxon>Dinosauria</taxon>
        <taxon>Saurischia</taxon>
        <taxon>Theropoda</taxon>
        <taxon>Coelurosauria</taxon>
        <taxon>Aves</taxon>
        <taxon>Neognathae</taxon>
        <taxon>Neoaves</taxon>
        <taxon>Telluraves</taxon>
        <taxon>Australaves</taxon>
        <taxon>Passeriformes</taxon>
        <taxon>Thraupidae</taxon>
        <taxon>Camarhynchus</taxon>
    </lineage>
</organism>
<proteinExistence type="predicted"/>
<accession>A0A8U8CH59</accession>